<dbReference type="Proteomes" id="UP000012488">
    <property type="component" value="Chromosome"/>
</dbReference>
<reference evidence="1 2" key="2">
    <citation type="journal article" date="2013" name="Genome Announc.">
        <title>Draft Genome Sequence of Methylobacterium mesophilicum Strain SR1.6/6, Isolated from Citrus sinensis.</title>
        <authorList>
            <person name="Marinho Almeida D."/>
            <person name="Dini-Andreote F."/>
            <person name="Camargo Neves A.A."/>
            <person name="Juca Ramos R.T."/>
            <person name="Andreote F.D."/>
            <person name="Carneiro A.R."/>
            <person name="Oliveira de Souza Lima A."/>
            <person name="Caracciolo Gomes de Sa P.H."/>
            <person name="Ribeiro Barbosa M.S."/>
            <person name="Araujo W.L."/>
            <person name="Silva A."/>
        </authorList>
    </citation>
    <scope>NUCLEOTIDE SEQUENCE [LARGE SCALE GENOMIC DNA]</scope>
    <source>
        <strain evidence="1 2">SR1.6/6</strain>
    </source>
</reference>
<dbReference type="AlphaFoldDB" id="A0A6B9FF11"/>
<dbReference type="KEGG" id="mmes:MMSR116_06265"/>
<dbReference type="EMBL" id="CP043538">
    <property type="protein sequence ID" value="QGY01550.1"/>
    <property type="molecule type" value="Genomic_DNA"/>
</dbReference>
<dbReference type="PANTHER" id="PTHR40267">
    <property type="entry name" value="BLR3294 PROTEIN"/>
    <property type="match status" value="1"/>
</dbReference>
<name>A0A6B9FF11_9HYPH</name>
<dbReference type="InterPro" id="IPR053714">
    <property type="entry name" value="Iso_Racemase_Enz_sf"/>
</dbReference>
<sequence length="244" mass="25485">MVDTQSTVRLGMLTPSSNSVLEPMTARMLVGQPGITAHFARLRVTQIGLSSTARDQFDQAPMLAASELLADARVAAILWNGTAGAWLGFANDAALSEAITQRTGVPASTSALAFRDLFRRRGITRVGLVTPYMGDVQAQIQTNWQVEGLDCSAERHLGLSENFAFAEADEVEIAGMVRAVAAEGAEAAAIVCTNLAGAAIAPALEAELGIPVYDSVAVSLWKAMGLAGLDTAGITGWGSLFAPH</sequence>
<proteinExistence type="predicted"/>
<accession>A0A6B9FF11</accession>
<dbReference type="RefSeq" id="WP_010683287.1">
    <property type="nucleotide sequence ID" value="NZ_CP043538.1"/>
</dbReference>
<dbReference type="PANTHER" id="PTHR40267:SF1">
    <property type="entry name" value="BLR3294 PROTEIN"/>
    <property type="match status" value="1"/>
</dbReference>
<dbReference type="PIRSF" id="PIRSF015736">
    <property type="entry name" value="MI"/>
    <property type="match status" value="1"/>
</dbReference>
<reference evidence="1 2" key="1">
    <citation type="journal article" date="2012" name="Genet. Mol. Biol.">
        <title>Analysis of 16S rRNA and mxaF genes revealing insights into Methylobacterium niche-specific plant association.</title>
        <authorList>
            <person name="Dourado M.N."/>
            <person name="Andreote F.D."/>
            <person name="Dini-Andreote F."/>
            <person name="Conti R."/>
            <person name="Araujo J.M."/>
            <person name="Araujo W.L."/>
        </authorList>
    </citation>
    <scope>NUCLEOTIDE SEQUENCE [LARGE SCALE GENOMIC DNA]</scope>
    <source>
        <strain evidence="1 2">SR1.6/6</strain>
    </source>
</reference>
<gene>
    <name evidence="1" type="ORF">MMSR116_06265</name>
</gene>
<organism evidence="1 2">
    <name type="scientific">Methylobacterium mesophilicum SR1.6/6</name>
    <dbReference type="NCBI Taxonomy" id="908290"/>
    <lineage>
        <taxon>Bacteria</taxon>
        <taxon>Pseudomonadati</taxon>
        <taxon>Pseudomonadota</taxon>
        <taxon>Alphaproteobacteria</taxon>
        <taxon>Hyphomicrobiales</taxon>
        <taxon>Methylobacteriaceae</taxon>
        <taxon>Methylobacterium</taxon>
    </lineage>
</organism>
<dbReference type="InterPro" id="IPR026286">
    <property type="entry name" value="MaiA/AMDase"/>
</dbReference>
<evidence type="ECO:0000313" key="2">
    <source>
        <dbReference type="Proteomes" id="UP000012488"/>
    </source>
</evidence>
<evidence type="ECO:0000313" key="1">
    <source>
        <dbReference type="EMBL" id="QGY01550.1"/>
    </source>
</evidence>
<dbReference type="Gene3D" id="3.40.50.12500">
    <property type="match status" value="1"/>
</dbReference>
<protein>
    <submittedName>
        <fullName evidence="1">Asp/Glu/hydantoin racemase</fullName>
    </submittedName>
</protein>
<dbReference type="Pfam" id="PF17645">
    <property type="entry name" value="Amdase"/>
    <property type="match status" value="1"/>
</dbReference>
<dbReference type="OrthoDB" id="9816064at2"/>